<accession>A0A6J6XUX3</accession>
<protein>
    <submittedName>
        <fullName evidence="1">Unannotated protein</fullName>
    </submittedName>
</protein>
<proteinExistence type="predicted"/>
<reference evidence="1" key="1">
    <citation type="submission" date="2020-05" db="EMBL/GenBank/DDBJ databases">
        <authorList>
            <person name="Chiriac C."/>
            <person name="Salcher M."/>
            <person name="Ghai R."/>
            <person name="Kavagutti S V."/>
        </authorList>
    </citation>
    <scope>NUCLEOTIDE SEQUENCE</scope>
</reference>
<name>A0A6J6XUX3_9ZZZZ</name>
<dbReference type="AlphaFoldDB" id="A0A6J6XUX3"/>
<gene>
    <name evidence="1" type="ORF">UFOPK3046_00340</name>
</gene>
<organism evidence="1">
    <name type="scientific">freshwater metagenome</name>
    <dbReference type="NCBI Taxonomy" id="449393"/>
    <lineage>
        <taxon>unclassified sequences</taxon>
        <taxon>metagenomes</taxon>
        <taxon>ecological metagenomes</taxon>
    </lineage>
</organism>
<evidence type="ECO:0000313" key="1">
    <source>
        <dbReference type="EMBL" id="CAB4797517.1"/>
    </source>
</evidence>
<sequence length="56" mass="6239">MMLKVLVAHEALAFEFMHGKTVQQVFGKTPQERTQQECCCGNQKSKQDGHACSPSD</sequence>
<dbReference type="EMBL" id="CAFAAQ010000017">
    <property type="protein sequence ID" value="CAB4797517.1"/>
    <property type="molecule type" value="Genomic_DNA"/>
</dbReference>